<organism evidence="1 2">
    <name type="scientific">Blepharisma stoltei</name>
    <dbReference type="NCBI Taxonomy" id="1481888"/>
    <lineage>
        <taxon>Eukaryota</taxon>
        <taxon>Sar</taxon>
        <taxon>Alveolata</taxon>
        <taxon>Ciliophora</taxon>
        <taxon>Postciliodesmatophora</taxon>
        <taxon>Heterotrichea</taxon>
        <taxon>Heterotrichida</taxon>
        <taxon>Blepharismidae</taxon>
        <taxon>Blepharisma</taxon>
    </lineage>
</organism>
<proteinExistence type="predicted"/>
<evidence type="ECO:0000313" key="2">
    <source>
        <dbReference type="Proteomes" id="UP001162131"/>
    </source>
</evidence>
<accession>A0AAU9JJ85</accession>
<dbReference type="EMBL" id="CAJZBQ010000039">
    <property type="protein sequence ID" value="CAG9325665.1"/>
    <property type="molecule type" value="Genomic_DNA"/>
</dbReference>
<dbReference type="Proteomes" id="UP001162131">
    <property type="component" value="Unassembled WGS sequence"/>
</dbReference>
<evidence type="ECO:0000313" key="1">
    <source>
        <dbReference type="EMBL" id="CAG9325665.1"/>
    </source>
</evidence>
<gene>
    <name evidence="1" type="ORF">BSTOLATCC_MIC39461</name>
</gene>
<keyword evidence="2" id="KW-1185">Reference proteome</keyword>
<protein>
    <submittedName>
        <fullName evidence="1">Uncharacterized protein</fullName>
    </submittedName>
</protein>
<sequence>MWKVSLILNNQSQALLMKIKHFLGHLELLSKKAHFYCWSETLLYIPSKPENFCVPKRRLIHLTKLGNIPCQPDPMI</sequence>
<reference evidence="1" key="1">
    <citation type="submission" date="2021-09" db="EMBL/GenBank/DDBJ databases">
        <authorList>
            <consortium name="AG Swart"/>
            <person name="Singh M."/>
            <person name="Singh A."/>
            <person name="Seah K."/>
            <person name="Emmerich C."/>
        </authorList>
    </citation>
    <scope>NUCLEOTIDE SEQUENCE</scope>
    <source>
        <strain evidence="1">ATCC30299</strain>
    </source>
</reference>
<name>A0AAU9JJ85_9CILI</name>
<dbReference type="AlphaFoldDB" id="A0AAU9JJ85"/>
<comment type="caution">
    <text evidence="1">The sequence shown here is derived from an EMBL/GenBank/DDBJ whole genome shotgun (WGS) entry which is preliminary data.</text>
</comment>